<evidence type="ECO:0000313" key="14">
    <source>
        <dbReference type="EMBL" id="KAF5734782.1"/>
    </source>
</evidence>
<dbReference type="PANTHER" id="PTHR23421">
    <property type="entry name" value="BETA-GALACTOSIDASE RELATED"/>
    <property type="match status" value="1"/>
</dbReference>
<dbReference type="SUPFAM" id="SSF51445">
    <property type="entry name" value="(Trans)glycosidases"/>
    <property type="match status" value="1"/>
</dbReference>
<evidence type="ECO:0000259" key="12">
    <source>
        <dbReference type="Pfam" id="PF17834"/>
    </source>
</evidence>
<evidence type="ECO:0000259" key="10">
    <source>
        <dbReference type="Pfam" id="PF01301"/>
    </source>
</evidence>
<protein>
    <recommendedName>
        <fullName evidence="3 7">Beta-galactosidase</fullName>
        <ecNumber evidence="3 7">3.2.1.23</ecNumber>
    </recommendedName>
</protein>
<dbReference type="FunFam" id="3.20.20.80:FF:000006">
    <property type="entry name" value="Beta-galactosidase"/>
    <property type="match status" value="1"/>
</dbReference>
<sequence>MVKMKISGLQILVIASLGLLLSCSCSINAITVEYVSNAVIINGERKLIFAGAIHYPRSTPEMWPDLVKKAKEGGLNAIDTYVFWDQHEPRHRQYDFSGNLDFIRFFKVVQEAGLYVILRIGPYVCAEWNYGGFPMWLHNTPGIELRTNNEIYKNEMQIFTTKIVNMCKEAKLFAPHGGPIILAQIENEYGNIMKGYGEYGKEYIKWCAKMAVAQHIGVPWIMCQEKDAPQPMINTCNGFYCDNFTPNNPKSPKMLTENWTGWFKKWGGKDPYRPAEDLAFSVARFFQTGGVLNNYYMYHGGTNFGRTTGGPYYVTSYDYNAPLDEYGLNQPKWGHLKKLHEAIRLGEKLLTTTKATTKQFGNGVDLTMYANNATGERFCFLSNQNEKQDANIDLQKDGKYFVPAWSVSILQNCNKEIYNTAKITALTYLTMKTQPELFTAFSEDPPKFNWTWAPEPMTDTFEGKGTFRASELLDQKEATIDTSDYLWYITRDANSAQTVKGDDYSFVLERPVYLKSGTNTIALLSATVGLANYGEFFDQKPTGVAGGPVKLVIDGSTAMDLSSNVWSYKVGLNGEAKRFYDPKSDNQWKASGSIPTGQPMIWYKTSFKTPIGILPVVLDLKGMGKGHAWVNGKSIGSSNKCDYCGRYNGDKCVTICGNPSQRWYHVPRSFLSNGTNTLVLFEEVGGNPSNVTTEIVKVATVCEVAKEGTAMELACQETQAVSQIGFASLQNPQGTCGDSSGGSMEDSINLSRTILNFRYFRSFTVVTAAKERGSTNMLEMLEVGPCKDGYEMGFLIGQRFSNLIRSRLSSDLILQTQLRPFAKSPESKPLIEALCLNNSNKFPRYWDELQGTADGSGVPILDILLINFRKEILPFVPKKLANSVDDGPDDCSDVLVVSDAMAVAAHNEDANVALIGHTYLIKGTMSSGVSFIAYTYAGELPSCAFGFNSHGLAFTLNSVPPSQDEIAAGGIGRNFVSRDLLEAMSIEDGLTRICSSGISVGHSYNLIDMNTRKILNVESASGNRISVHTVGPTPFFHANMYLHLQVEQVHDENSISRQKRAAALPNGSKDEILSILGDTEDTRYPIYMTGPMLHTLCTAIIDLDEQTLSIIEGNPKKGEVSHVFSVSKEFNVS</sequence>
<name>A0A7J7CL47_TRIWF</name>
<dbReference type="EMBL" id="JAAARO010000015">
    <property type="protein sequence ID" value="KAF5734782.1"/>
    <property type="molecule type" value="Genomic_DNA"/>
</dbReference>
<proteinExistence type="inferred from homology"/>
<feature type="domain" description="Beta-galactosidase beta-sandwich" evidence="12">
    <location>
        <begin position="367"/>
        <end position="423"/>
    </location>
</feature>
<evidence type="ECO:0000313" key="15">
    <source>
        <dbReference type="Proteomes" id="UP000593562"/>
    </source>
</evidence>
<keyword evidence="6 7" id="KW-0326">Glycosidase</keyword>
<dbReference type="PROSITE" id="PS51257">
    <property type="entry name" value="PROKAR_LIPOPROTEIN"/>
    <property type="match status" value="1"/>
</dbReference>
<reference evidence="14 15" key="1">
    <citation type="journal article" date="2020" name="Nat. Commun.">
        <title>Genome of Tripterygium wilfordii and identification of cytochrome P450 involved in triptolide biosynthesis.</title>
        <authorList>
            <person name="Tu L."/>
            <person name="Su P."/>
            <person name="Zhang Z."/>
            <person name="Gao L."/>
            <person name="Wang J."/>
            <person name="Hu T."/>
            <person name="Zhou J."/>
            <person name="Zhang Y."/>
            <person name="Zhao Y."/>
            <person name="Liu Y."/>
            <person name="Song Y."/>
            <person name="Tong Y."/>
            <person name="Lu Y."/>
            <person name="Yang J."/>
            <person name="Xu C."/>
            <person name="Jia M."/>
            <person name="Peters R.J."/>
            <person name="Huang L."/>
            <person name="Gao W."/>
        </authorList>
    </citation>
    <scope>NUCLEOTIDE SEQUENCE [LARGE SCALE GENOMIC DNA]</scope>
    <source>
        <strain evidence="15">cv. XIE 37</strain>
        <tissue evidence="14">Leaf</tissue>
    </source>
</reference>
<dbReference type="EC" id="3.2.1.23" evidence="3 7"/>
<evidence type="ECO:0000256" key="3">
    <source>
        <dbReference type="ARBA" id="ARBA00012756"/>
    </source>
</evidence>
<dbReference type="PROSITE" id="PS01182">
    <property type="entry name" value="GLYCOSYL_HYDROL_F35"/>
    <property type="match status" value="1"/>
</dbReference>
<evidence type="ECO:0000256" key="9">
    <source>
        <dbReference type="SAM" id="SignalP"/>
    </source>
</evidence>
<evidence type="ECO:0000256" key="1">
    <source>
        <dbReference type="ARBA" id="ARBA00001412"/>
    </source>
</evidence>
<feature type="signal peptide" evidence="9">
    <location>
        <begin position="1"/>
        <end position="29"/>
    </location>
</feature>
<dbReference type="Gene3D" id="3.60.60.10">
    <property type="entry name" value="Penicillin V Acylase, Chain A"/>
    <property type="match status" value="1"/>
</dbReference>
<dbReference type="NCBIfam" id="NF040521">
    <property type="entry name" value="C45_proenzyme"/>
    <property type="match status" value="1"/>
</dbReference>
<comment type="similarity">
    <text evidence="2 8">Belongs to the glycosyl hydrolase 35 family.</text>
</comment>
<feature type="domain" description="Peptidase C45 hydrolase" evidence="11">
    <location>
        <begin position="903"/>
        <end position="1116"/>
    </location>
</feature>
<dbReference type="Proteomes" id="UP000593562">
    <property type="component" value="Unassembled WGS sequence"/>
</dbReference>
<dbReference type="InterPro" id="IPR047794">
    <property type="entry name" value="C45_proenzyme-like"/>
</dbReference>
<dbReference type="Pfam" id="PF01301">
    <property type="entry name" value="Glyco_hydro_35"/>
    <property type="match status" value="1"/>
</dbReference>
<comment type="caution">
    <text evidence="14">The sequence shown here is derived from an EMBL/GenBank/DDBJ whole genome shotgun (WGS) entry which is preliminary data.</text>
</comment>
<feature type="domain" description="Glycoside hydrolase 35 catalytic" evidence="10">
    <location>
        <begin position="39"/>
        <end position="342"/>
    </location>
</feature>
<dbReference type="InterPro" id="IPR031330">
    <property type="entry name" value="Gly_Hdrlase_35_cat"/>
</dbReference>
<evidence type="ECO:0000259" key="11">
    <source>
        <dbReference type="Pfam" id="PF03417"/>
    </source>
</evidence>
<dbReference type="FunFam" id="2.60.120.260:FF:000142">
    <property type="entry name" value="Beta-galactosidase"/>
    <property type="match status" value="1"/>
</dbReference>
<dbReference type="InterPro" id="IPR005079">
    <property type="entry name" value="Peptidase_C45_hydrolase"/>
</dbReference>
<dbReference type="Gene3D" id="3.20.20.80">
    <property type="entry name" value="Glycosidases"/>
    <property type="match status" value="1"/>
</dbReference>
<dbReference type="InterPro" id="IPR017853">
    <property type="entry name" value="GH"/>
</dbReference>
<evidence type="ECO:0000259" key="13">
    <source>
        <dbReference type="Pfam" id="PF21467"/>
    </source>
</evidence>
<dbReference type="PRINTS" id="PR00742">
    <property type="entry name" value="GLHYDRLASE35"/>
</dbReference>
<dbReference type="GO" id="GO:0004565">
    <property type="term" value="F:beta-galactosidase activity"/>
    <property type="evidence" value="ECO:0007669"/>
    <property type="project" value="UniProtKB-EC"/>
</dbReference>
<evidence type="ECO:0000256" key="5">
    <source>
        <dbReference type="ARBA" id="ARBA00022801"/>
    </source>
</evidence>
<evidence type="ECO:0000256" key="6">
    <source>
        <dbReference type="ARBA" id="ARBA00023295"/>
    </source>
</evidence>
<dbReference type="InterPro" id="IPR041392">
    <property type="entry name" value="GHD"/>
</dbReference>
<dbReference type="SUPFAM" id="SSF49785">
    <property type="entry name" value="Galactose-binding domain-like"/>
    <property type="match status" value="1"/>
</dbReference>
<keyword evidence="5 7" id="KW-0378">Hydrolase</keyword>
<dbReference type="Pfam" id="PF03417">
    <property type="entry name" value="AAT"/>
    <property type="match status" value="1"/>
</dbReference>
<accession>A0A7J7CL47</accession>
<dbReference type="InterPro" id="IPR001944">
    <property type="entry name" value="Glycoside_Hdrlase_35"/>
</dbReference>
<evidence type="ECO:0000256" key="2">
    <source>
        <dbReference type="ARBA" id="ARBA00009809"/>
    </source>
</evidence>
<dbReference type="Gene3D" id="2.60.120.260">
    <property type="entry name" value="Galactose-binding domain-like"/>
    <property type="match status" value="2"/>
</dbReference>
<keyword evidence="15" id="KW-1185">Reference proteome</keyword>
<evidence type="ECO:0000256" key="4">
    <source>
        <dbReference type="ARBA" id="ARBA00022729"/>
    </source>
</evidence>
<gene>
    <name evidence="14" type="ORF">HS088_TW15G00274</name>
</gene>
<keyword evidence="4 9" id="KW-0732">Signal</keyword>
<dbReference type="AlphaFoldDB" id="A0A7J7CL47"/>
<dbReference type="InParanoid" id="A0A7J7CL47"/>
<dbReference type="Pfam" id="PF17834">
    <property type="entry name" value="GHD"/>
    <property type="match status" value="1"/>
</dbReference>
<evidence type="ECO:0000256" key="8">
    <source>
        <dbReference type="RuleBase" id="RU003679"/>
    </source>
</evidence>
<evidence type="ECO:0000256" key="7">
    <source>
        <dbReference type="RuleBase" id="RU000675"/>
    </source>
</evidence>
<dbReference type="InterPro" id="IPR019801">
    <property type="entry name" value="Glyco_hydro_35_CS"/>
</dbReference>
<feature type="chain" id="PRO_5029733028" description="Beta-galactosidase" evidence="9">
    <location>
        <begin position="30"/>
        <end position="1133"/>
    </location>
</feature>
<feature type="domain" description="Beta-galactosidase galactose-binding" evidence="13">
    <location>
        <begin position="600"/>
        <end position="676"/>
    </location>
</feature>
<comment type="catalytic activity">
    <reaction evidence="1 7">
        <text>Hydrolysis of terminal non-reducing beta-D-galactose residues in beta-D-galactosides.</text>
        <dbReference type="EC" id="3.2.1.23"/>
    </reaction>
</comment>
<dbReference type="Pfam" id="PF21467">
    <property type="entry name" value="BetaGal_gal-bd"/>
    <property type="match status" value="1"/>
</dbReference>
<dbReference type="InterPro" id="IPR048913">
    <property type="entry name" value="BetaGal_gal-bd"/>
</dbReference>
<dbReference type="InterPro" id="IPR008979">
    <property type="entry name" value="Galactose-bd-like_sf"/>
</dbReference>
<dbReference type="GO" id="GO:0005975">
    <property type="term" value="P:carbohydrate metabolic process"/>
    <property type="evidence" value="ECO:0007669"/>
    <property type="project" value="InterPro"/>
</dbReference>
<organism evidence="14 15">
    <name type="scientific">Tripterygium wilfordii</name>
    <name type="common">Thunder God vine</name>
    <dbReference type="NCBI Taxonomy" id="458696"/>
    <lineage>
        <taxon>Eukaryota</taxon>
        <taxon>Viridiplantae</taxon>
        <taxon>Streptophyta</taxon>
        <taxon>Embryophyta</taxon>
        <taxon>Tracheophyta</taxon>
        <taxon>Spermatophyta</taxon>
        <taxon>Magnoliopsida</taxon>
        <taxon>eudicotyledons</taxon>
        <taxon>Gunneridae</taxon>
        <taxon>Pentapetalae</taxon>
        <taxon>rosids</taxon>
        <taxon>fabids</taxon>
        <taxon>Celastrales</taxon>
        <taxon>Celastraceae</taxon>
        <taxon>Tripterygium</taxon>
    </lineage>
</organism>